<evidence type="ECO:0000313" key="2">
    <source>
        <dbReference type="EMBL" id="SKA89553.1"/>
    </source>
</evidence>
<keyword evidence="1" id="KW-0812">Transmembrane</keyword>
<gene>
    <name evidence="2" type="ORF">SAMN02745704_02153</name>
</gene>
<dbReference type="STRING" id="1121449.SAMN02745704_02153"/>
<proteinExistence type="predicted"/>
<evidence type="ECO:0000313" key="3">
    <source>
        <dbReference type="Proteomes" id="UP000190027"/>
    </source>
</evidence>
<dbReference type="OrthoDB" id="5470719at2"/>
<protein>
    <recommendedName>
        <fullName evidence="4">Rod shape-determining protein MreD</fullName>
    </recommendedName>
</protein>
<feature type="transmembrane region" description="Helical" evidence="1">
    <location>
        <begin position="123"/>
        <end position="141"/>
    </location>
</feature>
<feature type="transmembrane region" description="Helical" evidence="1">
    <location>
        <begin position="89"/>
        <end position="111"/>
    </location>
</feature>
<keyword evidence="1" id="KW-0472">Membrane</keyword>
<dbReference type="Proteomes" id="UP000190027">
    <property type="component" value="Unassembled WGS sequence"/>
</dbReference>
<dbReference type="EMBL" id="FUYC01000011">
    <property type="protein sequence ID" value="SKA89553.1"/>
    <property type="molecule type" value="Genomic_DNA"/>
</dbReference>
<evidence type="ECO:0000256" key="1">
    <source>
        <dbReference type="SAM" id="Phobius"/>
    </source>
</evidence>
<dbReference type="AlphaFoldDB" id="A0A1T4XJG4"/>
<feature type="transmembrane region" description="Helical" evidence="1">
    <location>
        <begin position="58"/>
        <end position="77"/>
    </location>
</feature>
<accession>A0A1T4XJG4</accession>
<evidence type="ECO:0008006" key="4">
    <source>
        <dbReference type="Google" id="ProtNLM"/>
    </source>
</evidence>
<reference evidence="2 3" key="1">
    <citation type="submission" date="2017-02" db="EMBL/GenBank/DDBJ databases">
        <authorList>
            <person name="Peterson S.W."/>
        </authorList>
    </citation>
    <scope>NUCLEOTIDE SEQUENCE [LARGE SCALE GENOMIC DNA]</scope>
    <source>
        <strain evidence="2 3">DSM 16080</strain>
    </source>
</reference>
<sequence length="156" mass="17849">MLGLIWWLLYCLVAVWLQYFFPGLDFIVPGVVVSLQEENWWRSSAWLVGFAVLLQDGMGGLGFGYGLAWYGLILLVFELGRRFFDPRSGALVGVLAVFLGLLHFSLTYSLTQLEGMGFTWEHALWESVAQAALFPPLWYIIHKIFPERLKEDERTA</sequence>
<keyword evidence="1" id="KW-1133">Transmembrane helix</keyword>
<name>A0A1T4XJG4_9BACT</name>
<organism evidence="2 3">
    <name type="scientific">Paucidesulfovibrio gracilis DSM 16080</name>
    <dbReference type="NCBI Taxonomy" id="1121449"/>
    <lineage>
        <taxon>Bacteria</taxon>
        <taxon>Pseudomonadati</taxon>
        <taxon>Thermodesulfobacteriota</taxon>
        <taxon>Desulfovibrionia</taxon>
        <taxon>Desulfovibrionales</taxon>
        <taxon>Desulfovibrionaceae</taxon>
        <taxon>Paucidesulfovibrio</taxon>
    </lineage>
</organism>
<keyword evidence="3" id="KW-1185">Reference proteome</keyword>
<dbReference type="RefSeq" id="WP_078717706.1">
    <property type="nucleotide sequence ID" value="NZ_FUYC01000011.1"/>
</dbReference>